<keyword evidence="3" id="KW-1185">Reference proteome</keyword>
<sequence length="222" mass="24153">MPSGDWTRRGVLAAGGACVAGALAGCSRTEFRESSSHRSTVDLGGTDVSTHEYEVLFARAETDSQFVFPDEDAAEKYSANGGADSAYARLNSTFFVLDDAAADTLRIETAAADLRSFVAATDFESESIVVEQRSIGDCYYRELTGVEARDDDFRFHLCRWLKEPTTRCEADKRVMEAIVIRVARPYRDRPSSSGSSESMVCRSADSDAAHAGNRSATEGDSR</sequence>
<reference evidence="2 3" key="1">
    <citation type="journal article" date="2019" name="Int. J. Syst. Evol. Microbiol.">
        <title>The Global Catalogue of Microorganisms (GCM) 10K type strain sequencing project: providing services to taxonomists for standard genome sequencing and annotation.</title>
        <authorList>
            <consortium name="The Broad Institute Genomics Platform"/>
            <consortium name="The Broad Institute Genome Sequencing Center for Infectious Disease"/>
            <person name="Wu L."/>
            <person name="Ma J."/>
        </authorList>
    </citation>
    <scope>NUCLEOTIDE SEQUENCE [LARGE SCALE GENOMIC DNA]</scope>
    <source>
        <strain evidence="2 3">IBRC-M 10256</strain>
    </source>
</reference>
<dbReference type="EMBL" id="JBHSAQ010000014">
    <property type="protein sequence ID" value="MFC3959872.1"/>
    <property type="molecule type" value="Genomic_DNA"/>
</dbReference>
<dbReference type="AlphaFoldDB" id="A0ABD5NS65"/>
<comment type="caution">
    <text evidence="2">The sequence shown here is derived from an EMBL/GenBank/DDBJ whole genome shotgun (WGS) entry which is preliminary data.</text>
</comment>
<evidence type="ECO:0000256" key="1">
    <source>
        <dbReference type="SAM" id="MobiDB-lite"/>
    </source>
</evidence>
<organism evidence="2 3">
    <name type="scientific">Halovivax cerinus</name>
    <dbReference type="NCBI Taxonomy" id="1487865"/>
    <lineage>
        <taxon>Archaea</taxon>
        <taxon>Methanobacteriati</taxon>
        <taxon>Methanobacteriota</taxon>
        <taxon>Stenosarchaea group</taxon>
        <taxon>Halobacteria</taxon>
        <taxon>Halobacteriales</taxon>
        <taxon>Natrialbaceae</taxon>
        <taxon>Halovivax</taxon>
    </lineage>
</organism>
<protein>
    <submittedName>
        <fullName evidence="2">Uncharacterized protein</fullName>
    </submittedName>
</protein>
<dbReference type="Proteomes" id="UP001595846">
    <property type="component" value="Unassembled WGS sequence"/>
</dbReference>
<name>A0ABD5NS65_9EURY</name>
<evidence type="ECO:0000313" key="3">
    <source>
        <dbReference type="Proteomes" id="UP001595846"/>
    </source>
</evidence>
<accession>A0ABD5NS65</accession>
<proteinExistence type="predicted"/>
<evidence type="ECO:0000313" key="2">
    <source>
        <dbReference type="EMBL" id="MFC3959872.1"/>
    </source>
</evidence>
<dbReference type="RefSeq" id="WP_256531614.1">
    <property type="nucleotide sequence ID" value="NZ_CP101824.1"/>
</dbReference>
<gene>
    <name evidence="2" type="ORF">ACFOUR_16035</name>
</gene>
<feature type="region of interest" description="Disordered" evidence="1">
    <location>
        <begin position="187"/>
        <end position="222"/>
    </location>
</feature>
<dbReference type="GeneID" id="73904363"/>